<dbReference type="InterPro" id="IPR015943">
    <property type="entry name" value="WD40/YVTN_repeat-like_dom_sf"/>
</dbReference>
<evidence type="ECO:0000313" key="4">
    <source>
        <dbReference type="EMBL" id="AHG89039.1"/>
    </source>
</evidence>
<dbReference type="AlphaFoldDB" id="W0RD36"/>
<dbReference type="GO" id="GO:0010411">
    <property type="term" value="P:xyloglucan metabolic process"/>
    <property type="evidence" value="ECO:0007669"/>
    <property type="project" value="TreeGrafter"/>
</dbReference>
<dbReference type="InParanoid" id="W0RD36"/>
<dbReference type="SUPFAM" id="SSF50939">
    <property type="entry name" value="Sialidases"/>
    <property type="match status" value="1"/>
</dbReference>
<dbReference type="EMBL" id="CP007128">
    <property type="protein sequence ID" value="AHG89039.1"/>
    <property type="molecule type" value="Genomic_DNA"/>
</dbReference>
<keyword evidence="4" id="KW-0378">Hydrolase</keyword>
<dbReference type="HOGENOM" id="CLU_004847_0_0_0"/>
<feature type="chain" id="PRO_5004793911" evidence="2">
    <location>
        <begin position="24"/>
        <end position="988"/>
    </location>
</feature>
<dbReference type="InterPro" id="IPR036278">
    <property type="entry name" value="Sialidase_sf"/>
</dbReference>
<dbReference type="CDD" id="cd15482">
    <property type="entry name" value="Sialidase_non-viral"/>
    <property type="match status" value="1"/>
</dbReference>
<keyword evidence="1" id="KW-0677">Repeat</keyword>
<keyword evidence="2" id="KW-0732">Signal</keyword>
<proteinExistence type="predicted"/>
<dbReference type="PANTHER" id="PTHR43739">
    <property type="entry name" value="XYLOGLUCANASE (EUROFUNG)"/>
    <property type="match status" value="1"/>
</dbReference>
<gene>
    <name evidence="4" type="ORF">J421_1502</name>
</gene>
<dbReference type="SUPFAM" id="SSF110296">
    <property type="entry name" value="Oligoxyloglucan reducing end-specific cellobiohydrolase"/>
    <property type="match status" value="1"/>
</dbReference>
<dbReference type="GO" id="GO:0016787">
    <property type="term" value="F:hydrolase activity"/>
    <property type="evidence" value="ECO:0007669"/>
    <property type="project" value="UniProtKB-KW"/>
</dbReference>
<dbReference type="RefSeq" id="WP_025410555.1">
    <property type="nucleotide sequence ID" value="NZ_CP007128.1"/>
</dbReference>
<evidence type="ECO:0000259" key="3">
    <source>
        <dbReference type="Pfam" id="PF15902"/>
    </source>
</evidence>
<dbReference type="STRING" id="861299.J421_1502"/>
<keyword evidence="5" id="KW-1185">Reference proteome</keyword>
<sequence length="988" mass="107362">MRASHLRLLAALGPLLVAAPAAAQVDTALLAPLRWRMIGPFRGGRTKASAGVPSRPGTFYAGVVNGGVWKTDDYGRTWSPIFDQAPNGSVGAIAVSPSNPDVIYVGSGEGLQRPDLAAGDGVYKSTDAGRTWTHLGLRDAQQIPQIVVDPRDPDRLFVAAMGHPYGPNAERGLFRSTDGGRTYQKVLYRDENTGVVDVVLDPRDPSTVYAVTWESRQAPWENGVFNGPGSGLWKSTDGGDHWTQLTSGLPNYVDDGLGRIGITVAPNDPRRLFATVESRRRGGLYRSDDAGATWTLVNSDPRVTERGSDFAEVKVDPTNHDVVYTASVVAWKSVDGGRTFAPLKGAPGGDDYHRFWIHPTAPDVMLLAGDQGAVITVNGGRTWSSWYNQPTAQMYHVSADNAFPYRVCSGQQESGSACVASRSNDGAITFRDWHPVGAEEYGYVVADPKNPDIVYGGKLSRYDRRTGQTQQISPCPVRAGDYCRAVRTMPVAFSPADSTTLYYATNVVWKTLDGGRSWTRISPDLTRRDSVVPPNVGSYAALPQARARHPGVVYALAPSPRSTSVLWAGTDDGLIQLTRDGGRTWTNVTPPQLVPWAKVSILDASHFDANVAYAAINTFRLDDLRPHILRTRDGGRTWTEIHDGIPDGGAVNVVREDPGRRGLLYAGTEQAVYVSFDDGDHWQSLRRDMPATSVRDLVIKDDDLVIGTHGRGFWIMDDMTPLRQIAPNGARPAATLLRPARATRVRWNTWPDTPLPIDEPQAENPPDGAPIDYWLPDDASRVSLEIVDAAGTVVRRVASDDAPEPLVEGRNIPDWWIRPSQPLPNGAGMHRWVWDLHETTPDAPRFEYPISAVLRNTPREPRGPWAMPGRYTVRLTVARGDSARVFTQPLDVRMDPRVATPSAALAARHALARRLADGMHRAAVARRAAGSAATRADSLARAADDLLALYEIVQGADVAPASQTAAAIDARLRALDVMLGRPTSGGAR</sequence>
<dbReference type="InterPro" id="IPR052025">
    <property type="entry name" value="Xyloglucanase_GH74"/>
</dbReference>
<dbReference type="eggNOG" id="COG4447">
    <property type="taxonomic scope" value="Bacteria"/>
</dbReference>
<feature type="signal peptide" evidence="2">
    <location>
        <begin position="1"/>
        <end position="23"/>
    </location>
</feature>
<feature type="domain" description="Sortilin N-terminal" evidence="3">
    <location>
        <begin position="122"/>
        <end position="248"/>
    </location>
</feature>
<dbReference type="InterPro" id="IPR031778">
    <property type="entry name" value="Sortilin_N"/>
</dbReference>
<evidence type="ECO:0000313" key="5">
    <source>
        <dbReference type="Proteomes" id="UP000019151"/>
    </source>
</evidence>
<evidence type="ECO:0000256" key="1">
    <source>
        <dbReference type="ARBA" id="ARBA00022737"/>
    </source>
</evidence>
<dbReference type="Proteomes" id="UP000019151">
    <property type="component" value="Chromosome"/>
</dbReference>
<dbReference type="OrthoDB" id="9757809at2"/>
<dbReference type="PANTHER" id="PTHR43739:SF5">
    <property type="entry name" value="EXO-ALPHA-SIALIDASE"/>
    <property type="match status" value="1"/>
</dbReference>
<evidence type="ECO:0000256" key="2">
    <source>
        <dbReference type="SAM" id="SignalP"/>
    </source>
</evidence>
<accession>W0RD36</accession>
<dbReference type="KEGG" id="gba:J421_1502"/>
<name>W0RD36_9BACT</name>
<protein>
    <submittedName>
        <fullName evidence="4">Glycosyl hydrolase BNR repeat-containing protein</fullName>
    </submittedName>
</protein>
<dbReference type="Pfam" id="PF15902">
    <property type="entry name" value="Sortilin-Vps10"/>
    <property type="match status" value="1"/>
</dbReference>
<dbReference type="Gene3D" id="2.130.10.10">
    <property type="entry name" value="YVTN repeat-like/Quinoprotein amine dehydrogenase"/>
    <property type="match status" value="3"/>
</dbReference>
<reference evidence="4 5" key="1">
    <citation type="journal article" date="2014" name="Genome Announc.">
        <title>Genome Sequence and Methylome of Soil Bacterium Gemmatirosa kalamazoonensis KBS708T, a Member of the Rarely Cultivated Gemmatimonadetes Phylum.</title>
        <authorList>
            <person name="Debruyn J.M."/>
            <person name="Radosevich M."/>
            <person name="Wommack K.E."/>
            <person name="Polson S.W."/>
            <person name="Hauser L.J."/>
            <person name="Fawaz M.N."/>
            <person name="Korlach J."/>
            <person name="Tsai Y.C."/>
        </authorList>
    </citation>
    <scope>NUCLEOTIDE SEQUENCE [LARGE SCALE GENOMIC DNA]</scope>
    <source>
        <strain evidence="4 5">KBS708</strain>
    </source>
</reference>
<organism evidence="4 5">
    <name type="scientific">Gemmatirosa kalamazoonensis</name>
    <dbReference type="NCBI Taxonomy" id="861299"/>
    <lineage>
        <taxon>Bacteria</taxon>
        <taxon>Pseudomonadati</taxon>
        <taxon>Gemmatimonadota</taxon>
        <taxon>Gemmatimonadia</taxon>
        <taxon>Gemmatimonadales</taxon>
        <taxon>Gemmatimonadaceae</taxon>
        <taxon>Gemmatirosa</taxon>
    </lineage>
</organism>